<sequence length="126" mass="14558">MSSIANEIEQTLAVKEHLAEEILINKQAIADFEKKIQNNAKALQHVEKGLGKKSWTFFGDMFIKLPTKKTQELIENEQDLLEEKIEISKQVIQKDRLRLQQLESKKDLHGFNLTGMTATDMYNNNK</sequence>
<name>A0ABP9XLS8_9FUNG</name>
<keyword evidence="2" id="KW-0963">Cytoplasm</keyword>
<keyword evidence="3" id="KW-0143">Chaperone</keyword>
<dbReference type="EMBL" id="BAABUJ010000005">
    <property type="protein sequence ID" value="GAA5795731.1"/>
    <property type="molecule type" value="Genomic_DNA"/>
</dbReference>
<organism evidence="4 5">
    <name type="scientific">Helicostylum pulchrum</name>
    <dbReference type="NCBI Taxonomy" id="562976"/>
    <lineage>
        <taxon>Eukaryota</taxon>
        <taxon>Fungi</taxon>
        <taxon>Fungi incertae sedis</taxon>
        <taxon>Mucoromycota</taxon>
        <taxon>Mucoromycotina</taxon>
        <taxon>Mucoromycetes</taxon>
        <taxon>Mucorales</taxon>
        <taxon>Mucorineae</taxon>
        <taxon>Mucoraceae</taxon>
        <taxon>Helicostylum</taxon>
    </lineage>
</organism>
<evidence type="ECO:0000313" key="5">
    <source>
        <dbReference type="Proteomes" id="UP001476247"/>
    </source>
</evidence>
<comment type="caution">
    <text evidence="4">The sequence shown here is derived from an EMBL/GenBank/DDBJ whole genome shotgun (WGS) entry which is preliminary data.</text>
</comment>
<evidence type="ECO:0000256" key="2">
    <source>
        <dbReference type="ARBA" id="ARBA00022490"/>
    </source>
</evidence>
<dbReference type="InterPro" id="IPR030482">
    <property type="entry name" value="PDRG1"/>
</dbReference>
<evidence type="ECO:0000256" key="1">
    <source>
        <dbReference type="ARBA" id="ARBA00004496"/>
    </source>
</evidence>
<keyword evidence="5" id="KW-1185">Reference proteome</keyword>
<dbReference type="PANTHER" id="PTHR21162">
    <property type="entry name" value="P53 AND DNA DAMAGE-REGULATED PROTEIN"/>
    <property type="match status" value="1"/>
</dbReference>
<dbReference type="Proteomes" id="UP001476247">
    <property type="component" value="Unassembled WGS sequence"/>
</dbReference>
<proteinExistence type="predicted"/>
<evidence type="ECO:0000256" key="3">
    <source>
        <dbReference type="ARBA" id="ARBA00023186"/>
    </source>
</evidence>
<protein>
    <recommendedName>
        <fullName evidence="6">P53 and DNA damage-regulated protein 1</fullName>
    </recommendedName>
</protein>
<evidence type="ECO:0000313" key="4">
    <source>
        <dbReference type="EMBL" id="GAA5795731.1"/>
    </source>
</evidence>
<accession>A0ABP9XLS8</accession>
<gene>
    <name evidence="4" type="ORF">HPULCUR_001093</name>
</gene>
<reference evidence="4 5" key="1">
    <citation type="submission" date="2024-04" db="EMBL/GenBank/DDBJ databases">
        <title>genome sequences of Mucor flavus KT1a and Helicostylum pulchrum KT1b strains isolation_sourced from the surface of a dry-aged beef.</title>
        <authorList>
            <person name="Toyotome T."/>
            <person name="Hosono M."/>
            <person name="Torimaru M."/>
            <person name="Fukuda K."/>
            <person name="Mikami N."/>
        </authorList>
    </citation>
    <scope>NUCLEOTIDE SEQUENCE [LARGE SCALE GENOMIC DNA]</scope>
    <source>
        <strain evidence="4 5">KT1b</strain>
    </source>
</reference>
<dbReference type="CDD" id="cd22860">
    <property type="entry name" value="PDRG1"/>
    <property type="match status" value="1"/>
</dbReference>
<dbReference type="PANTHER" id="PTHR21162:SF0">
    <property type="entry name" value="P53 AND DNA DAMAGE-REGULATED PROTEIN 1"/>
    <property type="match status" value="1"/>
</dbReference>
<evidence type="ECO:0008006" key="6">
    <source>
        <dbReference type="Google" id="ProtNLM"/>
    </source>
</evidence>
<comment type="subcellular location">
    <subcellularLocation>
        <location evidence="1">Cytoplasm</location>
    </subcellularLocation>
</comment>